<dbReference type="Proteomes" id="UP000245212">
    <property type="component" value="Unassembled WGS sequence"/>
</dbReference>
<proteinExistence type="predicted"/>
<comment type="caution">
    <text evidence="2">The sequence shown here is derived from an EMBL/GenBank/DDBJ whole genome shotgun (WGS) entry which is preliminary data.</text>
</comment>
<evidence type="ECO:0000313" key="3">
    <source>
        <dbReference type="Proteomes" id="UP000245212"/>
    </source>
</evidence>
<gene>
    <name evidence="2" type="ORF">DD235_09540</name>
</gene>
<protein>
    <submittedName>
        <fullName evidence="2">Uncharacterized protein</fullName>
    </submittedName>
</protein>
<accession>A0A2V1K2S6</accession>
<keyword evidence="1" id="KW-0812">Transmembrane</keyword>
<evidence type="ECO:0000313" key="2">
    <source>
        <dbReference type="EMBL" id="PWF23221.1"/>
    </source>
</evidence>
<reference evidence="3" key="1">
    <citation type="submission" date="2018-05" db="EMBL/GenBank/DDBJ databases">
        <authorList>
            <person name="Li Y."/>
        </authorList>
    </citation>
    <scope>NUCLEOTIDE SEQUENCE [LARGE SCALE GENOMIC DNA]</scope>
    <source>
        <strain evidence="3">3d-2-2</strain>
    </source>
</reference>
<dbReference type="RefSeq" id="WP_109061834.1">
    <property type="nucleotide sequence ID" value="NZ_QETA01000003.1"/>
</dbReference>
<organism evidence="2 3">
    <name type="scientific">Corticimicrobacter populi</name>
    <dbReference type="NCBI Taxonomy" id="2175229"/>
    <lineage>
        <taxon>Bacteria</taxon>
        <taxon>Pseudomonadati</taxon>
        <taxon>Pseudomonadota</taxon>
        <taxon>Betaproteobacteria</taxon>
        <taxon>Burkholderiales</taxon>
        <taxon>Alcaligenaceae</taxon>
        <taxon>Corticimicrobacter</taxon>
    </lineage>
</organism>
<evidence type="ECO:0000256" key="1">
    <source>
        <dbReference type="SAM" id="Phobius"/>
    </source>
</evidence>
<name>A0A2V1K2S6_9BURK</name>
<keyword evidence="3" id="KW-1185">Reference proteome</keyword>
<sequence length="288" mass="31863">MRQSGQALVPGMLLLAAGVLVWVYFYNGSQVIAARGRLTHTADAMAYSAALVQARTLNFHAYINRTQLAHQVAMAHVVTLAAWARLGSTQARQVGRGNPPATLIGMMFGPAHAVAYRSSRAAAAGGTADGAPADLAQAYGTHERAVHEILSRSRQQLLATARSSRDSALQAVLAANHPVNVEQRWPGELPAVQWLTDDWHDAVRPFSALRDPGVLGLLGDMQRQYGFLHPRDHTARNTWAVQRRCPIKRHELRHRGRTQLDETGRWQAHDTQSYHALRSNRWIGCYYC</sequence>
<keyword evidence="1" id="KW-1133">Transmembrane helix</keyword>
<feature type="transmembrane region" description="Helical" evidence="1">
    <location>
        <begin position="7"/>
        <end position="25"/>
    </location>
</feature>
<keyword evidence="1" id="KW-0472">Membrane</keyword>
<dbReference type="AlphaFoldDB" id="A0A2V1K2S6"/>
<dbReference type="EMBL" id="QETA01000003">
    <property type="protein sequence ID" value="PWF23221.1"/>
    <property type="molecule type" value="Genomic_DNA"/>
</dbReference>